<dbReference type="EMBL" id="KB932214">
    <property type="protein sequence ID" value="KCV67715.1"/>
    <property type="molecule type" value="Genomic_DNA"/>
</dbReference>
<name>A0A058Z0C9_FONAL</name>
<comment type="subcellular location">
    <subcellularLocation>
        <location evidence="1">Nucleus</location>
    </subcellularLocation>
</comment>
<dbReference type="AlphaFoldDB" id="A0A058Z0C9"/>
<dbReference type="GO" id="GO:0051028">
    <property type="term" value="P:mRNA transport"/>
    <property type="evidence" value="ECO:0007669"/>
    <property type="project" value="UniProtKB-KW"/>
</dbReference>
<dbReference type="SMART" id="SM01102">
    <property type="entry name" value="CRM1_C"/>
    <property type="match status" value="1"/>
</dbReference>
<dbReference type="GO" id="GO:0005049">
    <property type="term" value="F:nuclear export signal receptor activity"/>
    <property type="evidence" value="ECO:0007669"/>
    <property type="project" value="InterPro"/>
</dbReference>
<keyword evidence="10" id="KW-1185">Reference proteome</keyword>
<evidence type="ECO:0000256" key="7">
    <source>
        <dbReference type="ARBA" id="ARBA00073514"/>
    </source>
</evidence>
<sequence length="1042" mass="118583">MEGGPLNVYNLDVSALDQIVKSFHNGTDVMNAQALLVQFQDHPESWTCVDKILENSTFVPTKFLALQIMDKLVQTRWNLIPREQCEGIRNFLVTHAISLARDEAFMSANASYMHKLDLVIVQIIKQDWPHRWESLIPDLVGSSKTSESICENNMIILKLLSEEIFDYSEEQIVSKRVDELKNELANQFAPIFSLCMFILTSASKPSLVLVALETLLRFLGWIPLGYIFETNLIPFLTEKFFVVPQSRNVTLKCLTEIASLKLQQGQGATFVPMIVRLFDSVMEKLPAYLSVETDLASTYNNRSGSDQIFIQDLANFFVGLFKEHLSVLESHNPDRLLTAHMYLINISNIDDREVFKSCLDYWAVLVEQLYREPSMAPSPLLITSSPGPTPRQQFYQQILSHLRVVMINRMVKPEEVLIVEEEGEIIREFQKDTDTIALYKAMQVVLTHLTHLDSEDMEFIMREKLMRLMSNAEWSWSAINKLCWSIGSISGAMSEPEEKRFLVVVIKELLDLVDLKRGTDNKAVVASNIMYIVGQYPRFLRQHWKFLKTVVNKLFEFMHERHEGVPDMACDTFIKIASSCRNLFVVAHVNEPGPFINTIIDSLPATISDLQPQQVQTFYEAVGIMISAATSTEQAHALIHKLMALPNQGWSELLSKIAGDISLLENPTMYKTLANILKTNVSVCSSVGQAFIVHIAHIFRDMMELYPICSQLINNRLQTGGPNEPRTPLVRGLRLIKREILKLFITFFPHCAGDPETVATSFVPDLLKVTMIDYQNTQPEVRDAEVLLLCASMVDHLKGEVIGKVHPILDAVFECTLSMISKDFQEYPDHRTGFYRLLRAINRHCFEALFTLGQAQFKLFIDSVVWGIKHTMRDIAEMALHTLQEMLEQFRRKLLAQPGQVTGFYQQYYVSLMQDVFVVLTDSDHKAGFKLQTSILKDMFDIVIDGLMPAQLFDPKAFPDNPNMTNVAFLNHYVSDLLARAFPQVTPAQVKHFVKGLLQKNDPLAFKVLVRDFLISLKQFAGQDNQELYVVDEPAADASIAN</sequence>
<dbReference type="Proteomes" id="UP000030693">
    <property type="component" value="Unassembled WGS sequence"/>
</dbReference>
<dbReference type="Pfam" id="PF18784">
    <property type="entry name" value="CRM1_repeat_2"/>
    <property type="match status" value="1"/>
</dbReference>
<evidence type="ECO:0000313" key="10">
    <source>
        <dbReference type="Proteomes" id="UP000030693"/>
    </source>
</evidence>
<keyword evidence="3" id="KW-0813">Transport</keyword>
<evidence type="ECO:0000256" key="2">
    <source>
        <dbReference type="ARBA" id="ARBA00009466"/>
    </source>
</evidence>
<reference evidence="9" key="1">
    <citation type="submission" date="2013-04" db="EMBL/GenBank/DDBJ databases">
        <title>The Genome Sequence of Fonticula alba ATCC 38817.</title>
        <authorList>
            <consortium name="The Broad Institute Genomics Platform"/>
            <person name="Russ C."/>
            <person name="Cuomo C."/>
            <person name="Burger G."/>
            <person name="Gray M.W."/>
            <person name="Holland P.W.H."/>
            <person name="King N."/>
            <person name="Lang F.B.F."/>
            <person name="Roger A.J."/>
            <person name="Ruiz-Trillo I."/>
            <person name="Brown M."/>
            <person name="Walker B."/>
            <person name="Young S."/>
            <person name="Zeng Q."/>
            <person name="Gargeya S."/>
            <person name="Fitzgerald M."/>
            <person name="Haas B."/>
            <person name="Abouelleil A."/>
            <person name="Allen A.W."/>
            <person name="Alvarado L."/>
            <person name="Arachchi H.M."/>
            <person name="Berlin A.M."/>
            <person name="Chapman S.B."/>
            <person name="Gainer-Dewar J."/>
            <person name="Goldberg J."/>
            <person name="Griggs A."/>
            <person name="Gujja S."/>
            <person name="Hansen M."/>
            <person name="Howarth C."/>
            <person name="Imamovic A."/>
            <person name="Ireland A."/>
            <person name="Larimer J."/>
            <person name="McCowan C."/>
            <person name="Murphy C."/>
            <person name="Pearson M."/>
            <person name="Poon T.W."/>
            <person name="Priest M."/>
            <person name="Roberts A."/>
            <person name="Saif S."/>
            <person name="Shea T."/>
            <person name="Sisk P."/>
            <person name="Sykes S."/>
            <person name="Wortman J."/>
            <person name="Nusbaum C."/>
            <person name="Birren B."/>
        </authorList>
    </citation>
    <scope>NUCLEOTIDE SEQUENCE [LARGE SCALE GENOMIC DNA]</scope>
    <source>
        <strain evidence="9">ATCC 38817</strain>
    </source>
</reference>
<dbReference type="GO" id="GO:0006611">
    <property type="term" value="P:protein export from nucleus"/>
    <property type="evidence" value="ECO:0007669"/>
    <property type="project" value="InterPro"/>
</dbReference>
<dbReference type="InterPro" id="IPR041123">
    <property type="entry name" value="CRM1_repeat"/>
</dbReference>
<dbReference type="RefSeq" id="XP_009497899.1">
    <property type="nucleotide sequence ID" value="XM_009499624.1"/>
</dbReference>
<proteinExistence type="inferred from homology"/>
<dbReference type="InterPro" id="IPR013598">
    <property type="entry name" value="Exportin-1/Importin-b-like"/>
</dbReference>
<dbReference type="eggNOG" id="KOG2020">
    <property type="taxonomic scope" value="Eukaryota"/>
</dbReference>
<dbReference type="InterPro" id="IPR014877">
    <property type="entry name" value="XPO1_C_dom"/>
</dbReference>
<evidence type="ECO:0000256" key="5">
    <source>
        <dbReference type="ARBA" id="ARBA00022927"/>
    </source>
</evidence>
<evidence type="ECO:0000259" key="8">
    <source>
        <dbReference type="PROSITE" id="PS50166"/>
    </source>
</evidence>
<dbReference type="STRING" id="691883.A0A058Z0C9"/>
<gene>
    <name evidence="9" type="ORF">H696_05823</name>
</gene>
<dbReference type="PANTHER" id="PTHR11223">
    <property type="entry name" value="EXPORTIN 1/5"/>
    <property type="match status" value="1"/>
</dbReference>
<dbReference type="InterPro" id="IPR016024">
    <property type="entry name" value="ARM-type_fold"/>
</dbReference>
<dbReference type="SUPFAM" id="SSF48371">
    <property type="entry name" value="ARM repeat"/>
    <property type="match status" value="1"/>
</dbReference>
<dbReference type="GeneID" id="20530548"/>
<evidence type="ECO:0000256" key="4">
    <source>
        <dbReference type="ARBA" id="ARBA00022816"/>
    </source>
</evidence>
<organism evidence="9">
    <name type="scientific">Fonticula alba</name>
    <name type="common">Slime mold</name>
    <dbReference type="NCBI Taxonomy" id="691883"/>
    <lineage>
        <taxon>Eukaryota</taxon>
        <taxon>Rotosphaerida</taxon>
        <taxon>Fonticulaceae</taxon>
        <taxon>Fonticula</taxon>
    </lineage>
</organism>
<protein>
    <recommendedName>
        <fullName evidence="7">Exportin-1</fullName>
    </recommendedName>
</protein>
<dbReference type="FunFam" id="1.25.10.10:FF:001255">
    <property type="entry name" value="Exportin 1"/>
    <property type="match status" value="1"/>
</dbReference>
<dbReference type="Pfam" id="PF18787">
    <property type="entry name" value="CRM1_repeat_3"/>
    <property type="match status" value="1"/>
</dbReference>
<dbReference type="Gene3D" id="1.25.10.10">
    <property type="entry name" value="Leucine-rich Repeat Variant"/>
    <property type="match status" value="1"/>
</dbReference>
<dbReference type="InterPro" id="IPR040485">
    <property type="entry name" value="XPO1_repeat_3"/>
</dbReference>
<dbReference type="InterPro" id="IPR011989">
    <property type="entry name" value="ARM-like"/>
</dbReference>
<dbReference type="InterPro" id="IPR001494">
    <property type="entry name" value="Importin-beta_N"/>
</dbReference>
<comment type="similarity">
    <text evidence="2">Belongs to the exportin family.</text>
</comment>
<dbReference type="GO" id="GO:0005634">
    <property type="term" value="C:nucleus"/>
    <property type="evidence" value="ECO:0007669"/>
    <property type="project" value="UniProtKB-SubCell"/>
</dbReference>
<dbReference type="GO" id="GO:0005737">
    <property type="term" value="C:cytoplasm"/>
    <property type="evidence" value="ECO:0007669"/>
    <property type="project" value="TreeGrafter"/>
</dbReference>
<accession>A0A058Z0C9</accession>
<dbReference type="InterPro" id="IPR041235">
    <property type="entry name" value="Exp1_repeat_2"/>
</dbReference>
<evidence type="ECO:0000256" key="3">
    <source>
        <dbReference type="ARBA" id="ARBA00022448"/>
    </source>
</evidence>
<keyword evidence="4" id="KW-0509">mRNA transport</keyword>
<dbReference type="Pfam" id="PF18777">
    <property type="entry name" value="CRM1_repeat"/>
    <property type="match status" value="1"/>
</dbReference>
<dbReference type="Pfam" id="PF08389">
    <property type="entry name" value="Xpo1"/>
    <property type="match status" value="1"/>
</dbReference>
<dbReference type="PROSITE" id="PS50166">
    <property type="entry name" value="IMPORTIN_B_NT"/>
    <property type="match status" value="1"/>
</dbReference>
<keyword evidence="6" id="KW-0539">Nucleus</keyword>
<evidence type="ECO:0000313" key="9">
    <source>
        <dbReference type="EMBL" id="KCV67715.1"/>
    </source>
</evidence>
<evidence type="ECO:0000256" key="1">
    <source>
        <dbReference type="ARBA" id="ARBA00004123"/>
    </source>
</evidence>
<evidence type="ECO:0000256" key="6">
    <source>
        <dbReference type="ARBA" id="ARBA00023242"/>
    </source>
</evidence>
<dbReference type="GO" id="GO:0000055">
    <property type="term" value="P:ribosomal large subunit export from nucleus"/>
    <property type="evidence" value="ECO:0007669"/>
    <property type="project" value="TreeGrafter"/>
</dbReference>
<dbReference type="GO" id="GO:0000056">
    <property type="term" value="P:ribosomal small subunit export from nucleus"/>
    <property type="evidence" value="ECO:0007669"/>
    <property type="project" value="TreeGrafter"/>
</dbReference>
<dbReference type="InterPro" id="IPR045065">
    <property type="entry name" value="XPO1/5"/>
</dbReference>
<dbReference type="GO" id="GO:0031267">
    <property type="term" value="F:small GTPase binding"/>
    <property type="evidence" value="ECO:0007669"/>
    <property type="project" value="InterPro"/>
</dbReference>
<feature type="domain" description="Importin N-terminal" evidence="8">
    <location>
        <begin position="32"/>
        <end position="98"/>
    </location>
</feature>
<dbReference type="Pfam" id="PF08767">
    <property type="entry name" value="CRM1_C"/>
    <property type="match status" value="1"/>
</dbReference>
<dbReference type="SMART" id="SM00913">
    <property type="entry name" value="IBN_N"/>
    <property type="match status" value="1"/>
</dbReference>
<dbReference type="OrthoDB" id="27218at2759"/>
<dbReference type="Pfam" id="PF03810">
    <property type="entry name" value="IBN_N"/>
    <property type="match status" value="1"/>
</dbReference>
<dbReference type="OMA" id="WAFKHNN"/>
<keyword evidence="5" id="KW-0653">Protein transport</keyword>
<dbReference type="PANTHER" id="PTHR11223:SF2">
    <property type="entry name" value="EXPORTIN-1"/>
    <property type="match status" value="1"/>
</dbReference>